<dbReference type="Proteomes" id="UP000663870">
    <property type="component" value="Unassembled WGS sequence"/>
</dbReference>
<sequence>MIVLMYVSVLILMTRAEQNFSLKLLNSCSSNLSCIHGICYTDQNISSCLCERGWTLSQSQPQICIYQQKSKLAAFLLSFFVGGFGADWFYLSVGNGGYIAAGVFKMLTLGGIGIWWLVDWMRILTNSFLDGQAQYIDDQLNNDITSTMNSFILTKQTENASVKDEDKTILIESSTEYIFDKLNQNETSSSMSLNHLTDIITSTINSDTSLSTYILSSINDFQYTTHRNDILYRKEQWFNYNQTNQKDSYDYSIFWRKIHDESLDSSTYILKSEGECVDRMCYVKLKYNGSLSNNNDGCLSFILWTRGQPVGQLWIEEDEEQENISQKIQLTNSSLRIEHSLKPKTKNLSIDARILFRNSNTDSITLSNLNVNWKGSCPKHNSMTAYPYINIDTSTLEYELTTLTNYDLSETSFLPTTDRFEISEDYLFIESSTIIFNEKLKNQRSYSLVNQSNIRWILTLIILFCLFIILLSFLYGLWSIQEYYRFTWYVHFNYPIQLISRRSIHSSTRSECEIERFSSISNDIFHIDYQQEDFDSLTMNSSQSIPSPTHAYF</sequence>
<dbReference type="EMBL" id="CAJNOL010000068">
    <property type="protein sequence ID" value="CAF0811686.1"/>
    <property type="molecule type" value="Genomic_DNA"/>
</dbReference>
<evidence type="ECO:0000256" key="8">
    <source>
        <dbReference type="SAM" id="Phobius"/>
    </source>
</evidence>
<dbReference type="Pfam" id="PF05154">
    <property type="entry name" value="TM2"/>
    <property type="match status" value="1"/>
</dbReference>
<feature type="signal peptide" evidence="9">
    <location>
        <begin position="1"/>
        <end position="16"/>
    </location>
</feature>
<evidence type="ECO:0000256" key="9">
    <source>
        <dbReference type="SAM" id="SignalP"/>
    </source>
</evidence>
<dbReference type="InterPro" id="IPR050932">
    <property type="entry name" value="TM2D1-3-like"/>
</dbReference>
<reference evidence="11" key="1">
    <citation type="submission" date="2021-02" db="EMBL/GenBank/DDBJ databases">
        <authorList>
            <person name="Nowell W R."/>
        </authorList>
    </citation>
    <scope>NUCLEOTIDE SEQUENCE</scope>
</reference>
<organism evidence="11 12">
    <name type="scientific">Rotaria sordida</name>
    <dbReference type="NCBI Taxonomy" id="392033"/>
    <lineage>
        <taxon>Eukaryota</taxon>
        <taxon>Metazoa</taxon>
        <taxon>Spiralia</taxon>
        <taxon>Gnathifera</taxon>
        <taxon>Rotifera</taxon>
        <taxon>Eurotatoria</taxon>
        <taxon>Bdelloidea</taxon>
        <taxon>Philodinida</taxon>
        <taxon>Philodinidae</taxon>
        <taxon>Rotaria</taxon>
    </lineage>
</organism>
<evidence type="ECO:0000256" key="2">
    <source>
        <dbReference type="ARBA" id="ARBA00008284"/>
    </source>
</evidence>
<feature type="transmembrane region" description="Helical" evidence="8">
    <location>
        <begin position="456"/>
        <end position="478"/>
    </location>
</feature>
<feature type="chain" id="PRO_5032858884" description="TM2 domain-containing protein" evidence="9">
    <location>
        <begin position="17"/>
        <end position="553"/>
    </location>
</feature>
<keyword evidence="6 8" id="KW-0472">Membrane</keyword>
<evidence type="ECO:0000313" key="12">
    <source>
        <dbReference type="Proteomes" id="UP000663870"/>
    </source>
</evidence>
<keyword evidence="7" id="KW-0325">Glycoprotein</keyword>
<evidence type="ECO:0000256" key="1">
    <source>
        <dbReference type="ARBA" id="ARBA00004141"/>
    </source>
</evidence>
<dbReference type="InterPro" id="IPR007829">
    <property type="entry name" value="TM2"/>
</dbReference>
<evidence type="ECO:0000256" key="5">
    <source>
        <dbReference type="ARBA" id="ARBA00022989"/>
    </source>
</evidence>
<keyword evidence="3 8" id="KW-0812">Transmembrane</keyword>
<evidence type="ECO:0000313" key="11">
    <source>
        <dbReference type="EMBL" id="CAF0811686.1"/>
    </source>
</evidence>
<comment type="caution">
    <text evidence="11">The sequence shown here is derived from an EMBL/GenBank/DDBJ whole genome shotgun (WGS) entry which is preliminary data.</text>
</comment>
<comment type="subcellular location">
    <subcellularLocation>
        <location evidence="1">Membrane</location>
        <topology evidence="1">Multi-pass membrane protein</topology>
    </subcellularLocation>
</comment>
<proteinExistence type="inferred from homology"/>
<accession>A0A813TIY3</accession>
<feature type="domain" description="TM2" evidence="10">
    <location>
        <begin position="67"/>
        <end position="120"/>
    </location>
</feature>
<evidence type="ECO:0000256" key="4">
    <source>
        <dbReference type="ARBA" id="ARBA00022729"/>
    </source>
</evidence>
<dbReference type="AlphaFoldDB" id="A0A813TIY3"/>
<evidence type="ECO:0000259" key="10">
    <source>
        <dbReference type="Pfam" id="PF05154"/>
    </source>
</evidence>
<dbReference type="PANTHER" id="PTHR21016">
    <property type="entry name" value="BETA-AMYLOID BINDING PROTEIN-RELATED"/>
    <property type="match status" value="1"/>
</dbReference>
<dbReference type="GO" id="GO:0016020">
    <property type="term" value="C:membrane"/>
    <property type="evidence" value="ECO:0007669"/>
    <property type="project" value="UniProtKB-SubCell"/>
</dbReference>
<feature type="transmembrane region" description="Helical" evidence="8">
    <location>
        <begin position="72"/>
        <end position="91"/>
    </location>
</feature>
<keyword evidence="5 8" id="KW-1133">Transmembrane helix</keyword>
<evidence type="ECO:0000256" key="6">
    <source>
        <dbReference type="ARBA" id="ARBA00023136"/>
    </source>
</evidence>
<feature type="transmembrane region" description="Helical" evidence="8">
    <location>
        <begin position="98"/>
        <end position="118"/>
    </location>
</feature>
<evidence type="ECO:0000256" key="7">
    <source>
        <dbReference type="ARBA" id="ARBA00023180"/>
    </source>
</evidence>
<keyword evidence="4 9" id="KW-0732">Signal</keyword>
<keyword evidence="12" id="KW-1185">Reference proteome</keyword>
<comment type="similarity">
    <text evidence="2">Belongs to the TM2 family.</text>
</comment>
<dbReference type="PANTHER" id="PTHR21016:SF7">
    <property type="entry name" value="TM2 DOMAIN-CONTAINING PROTEIN 3"/>
    <property type="match status" value="1"/>
</dbReference>
<name>A0A813TIY3_9BILA</name>
<gene>
    <name evidence="11" type="ORF">JXQ802_LOCUS4751</name>
</gene>
<evidence type="ECO:0000256" key="3">
    <source>
        <dbReference type="ARBA" id="ARBA00022692"/>
    </source>
</evidence>
<protein>
    <recommendedName>
        <fullName evidence="10">TM2 domain-containing protein</fullName>
    </recommendedName>
</protein>